<keyword evidence="3" id="KW-0963">Cytoplasm</keyword>
<dbReference type="PIRSF" id="PIRSF038093">
    <property type="entry name" value="ARP2/3_su1"/>
    <property type="match status" value="1"/>
</dbReference>
<accession>A0A1B9GXH9</accession>
<evidence type="ECO:0000256" key="10">
    <source>
        <dbReference type="PROSITE-ProRule" id="PRU00221"/>
    </source>
</evidence>
<evidence type="ECO:0000256" key="3">
    <source>
        <dbReference type="ARBA" id="ARBA00022490"/>
    </source>
</evidence>
<dbReference type="PANTHER" id="PTHR10709:SF2">
    <property type="entry name" value="ACTIN-RELATED PROTEIN 2_3 COMPLEX SUBUNIT"/>
    <property type="match status" value="1"/>
</dbReference>
<feature type="region of interest" description="Disordered" evidence="11">
    <location>
        <begin position="289"/>
        <end position="317"/>
    </location>
</feature>
<dbReference type="InterPro" id="IPR036322">
    <property type="entry name" value="WD40_repeat_dom_sf"/>
</dbReference>
<dbReference type="Gene3D" id="2.130.10.10">
    <property type="entry name" value="YVTN repeat-like/Quinoprotein amine dehydrogenase"/>
    <property type="match status" value="1"/>
</dbReference>
<dbReference type="PROSITE" id="PS50294">
    <property type="entry name" value="WD_REPEATS_REGION"/>
    <property type="match status" value="1"/>
</dbReference>
<evidence type="ECO:0000256" key="6">
    <source>
        <dbReference type="ARBA" id="ARBA00023203"/>
    </source>
</evidence>
<organism evidence="12 13">
    <name type="scientific">Kwoniella heveanensis BCC8398</name>
    <dbReference type="NCBI Taxonomy" id="1296120"/>
    <lineage>
        <taxon>Eukaryota</taxon>
        <taxon>Fungi</taxon>
        <taxon>Dikarya</taxon>
        <taxon>Basidiomycota</taxon>
        <taxon>Agaricomycotina</taxon>
        <taxon>Tremellomycetes</taxon>
        <taxon>Tremellales</taxon>
        <taxon>Cryptococcaceae</taxon>
        <taxon>Kwoniella</taxon>
    </lineage>
</organism>
<evidence type="ECO:0000256" key="8">
    <source>
        <dbReference type="ARBA" id="ARBA00041244"/>
    </source>
</evidence>
<comment type="subcellular location">
    <subcellularLocation>
        <location evidence="1">Cytoplasm</location>
        <location evidence="1">Cytoskeleton</location>
    </subcellularLocation>
</comment>
<sequence>MSAPEVFQLSFGPLTGIAFSPDRSQVAVCPNSNEVLIYARNGDSWDLKDTLAEHDKLVTAISWAPNTNRIVTCSQDRNAYVWTHNGSAWQPALCLLRINRAATCVKWSPNEDKFAVGSGARTIAICSFDEENNWWVSKHIKKPLRSTVLSIDWHPNNVLLAAGAADAKAYVFSAYLKGIDSKPQPGVWGDKLPFSTIAGDFKSPNGGWVHDVAFSPSGDALAFVAHDSSLSVVYPAGPGEPLAAHISVRLPSLPFVNLTFVSESSLIAAGHDCQPVLFSGSSSGWAIAESLDDPASSGSKPLTPHATGARPSGGVGRLGNNEAFNMFKAADSRGQRGVPAPGGAPTSAGLTPVGSDGLLLTVHQNTITHVEPYEWNSNGDVSKITTAGRDGRLVLWTVPAGKGGLAGKMAGLQV</sequence>
<keyword evidence="13" id="KW-1185">Reference proteome</keyword>
<dbReference type="GO" id="GO:0005885">
    <property type="term" value="C:Arp2/3 protein complex"/>
    <property type="evidence" value="ECO:0007669"/>
    <property type="project" value="InterPro"/>
</dbReference>
<feature type="repeat" description="WD" evidence="10">
    <location>
        <begin position="51"/>
        <end position="82"/>
    </location>
</feature>
<dbReference type="SUPFAM" id="SSF50978">
    <property type="entry name" value="WD40 repeat-like"/>
    <property type="match status" value="1"/>
</dbReference>
<dbReference type="InterPro" id="IPR015943">
    <property type="entry name" value="WD40/YVTN_repeat-like_dom_sf"/>
</dbReference>
<evidence type="ECO:0000256" key="9">
    <source>
        <dbReference type="ARBA" id="ARBA00041789"/>
    </source>
</evidence>
<evidence type="ECO:0000256" key="7">
    <source>
        <dbReference type="ARBA" id="ARBA00023212"/>
    </source>
</evidence>
<gene>
    <name evidence="12" type="ORF">I316_02784</name>
</gene>
<dbReference type="Pfam" id="PF00400">
    <property type="entry name" value="WD40"/>
    <property type="match status" value="3"/>
</dbReference>
<dbReference type="AlphaFoldDB" id="A0A1B9GXH9"/>
<name>A0A1B9GXH9_9TREE</name>
<dbReference type="GO" id="GO:0034314">
    <property type="term" value="P:Arp2/3 complex-mediated actin nucleation"/>
    <property type="evidence" value="ECO:0007669"/>
    <property type="project" value="InterPro"/>
</dbReference>
<dbReference type="Proteomes" id="UP000092666">
    <property type="component" value="Unassembled WGS sequence"/>
</dbReference>
<evidence type="ECO:0000313" key="12">
    <source>
        <dbReference type="EMBL" id="OCF35729.1"/>
    </source>
</evidence>
<evidence type="ECO:0000256" key="11">
    <source>
        <dbReference type="SAM" id="MobiDB-lite"/>
    </source>
</evidence>
<dbReference type="InterPro" id="IPR001680">
    <property type="entry name" value="WD40_rpt"/>
</dbReference>
<evidence type="ECO:0000256" key="4">
    <source>
        <dbReference type="ARBA" id="ARBA00022574"/>
    </source>
</evidence>
<evidence type="ECO:0000256" key="5">
    <source>
        <dbReference type="ARBA" id="ARBA00022737"/>
    </source>
</evidence>
<keyword evidence="6" id="KW-0009">Actin-binding</keyword>
<proteinExistence type="inferred from homology"/>
<dbReference type="OrthoDB" id="406844at2759"/>
<dbReference type="InterPro" id="IPR017383">
    <property type="entry name" value="ARPC1"/>
</dbReference>
<reference evidence="13" key="2">
    <citation type="submission" date="2013-12" db="EMBL/GenBank/DDBJ databases">
        <title>Evolution of pathogenesis and genome organization in the Tremellales.</title>
        <authorList>
            <person name="Cuomo C."/>
            <person name="Litvintseva A."/>
            <person name="Heitman J."/>
            <person name="Chen Y."/>
            <person name="Sun S."/>
            <person name="Springer D."/>
            <person name="Dromer F."/>
            <person name="Young S."/>
            <person name="Zeng Q."/>
            <person name="Chapman S."/>
            <person name="Gujja S."/>
            <person name="Saif S."/>
            <person name="Birren B."/>
        </authorList>
    </citation>
    <scope>NUCLEOTIDE SEQUENCE [LARGE SCALE GENOMIC DNA]</scope>
    <source>
        <strain evidence="13">BCC8398</strain>
    </source>
</reference>
<evidence type="ECO:0000313" key="13">
    <source>
        <dbReference type="Proteomes" id="UP000092666"/>
    </source>
</evidence>
<reference evidence="12 13" key="1">
    <citation type="submission" date="2013-07" db="EMBL/GenBank/DDBJ databases">
        <title>The Genome Sequence of Cryptococcus heveanensis BCC8398.</title>
        <authorList>
            <consortium name="The Broad Institute Genome Sequencing Platform"/>
            <person name="Cuomo C."/>
            <person name="Litvintseva A."/>
            <person name="Chen Y."/>
            <person name="Heitman J."/>
            <person name="Sun S."/>
            <person name="Springer D."/>
            <person name="Dromer F."/>
            <person name="Young S.K."/>
            <person name="Zeng Q."/>
            <person name="Gargeya S."/>
            <person name="Fitzgerald M."/>
            <person name="Abouelleil A."/>
            <person name="Alvarado L."/>
            <person name="Berlin A.M."/>
            <person name="Chapman S.B."/>
            <person name="Dewar J."/>
            <person name="Goldberg J."/>
            <person name="Griggs A."/>
            <person name="Gujja S."/>
            <person name="Hansen M."/>
            <person name="Howarth C."/>
            <person name="Imamovic A."/>
            <person name="Larimer J."/>
            <person name="McCowan C."/>
            <person name="Murphy C."/>
            <person name="Pearson M."/>
            <person name="Priest M."/>
            <person name="Roberts A."/>
            <person name="Saif S."/>
            <person name="Shea T."/>
            <person name="Sykes S."/>
            <person name="Wortman J."/>
            <person name="Nusbaum C."/>
            <person name="Birren B."/>
        </authorList>
    </citation>
    <scope>NUCLEOTIDE SEQUENCE [LARGE SCALE GENOMIC DNA]</scope>
    <source>
        <strain evidence="12 13">BCC8398</strain>
    </source>
</reference>
<dbReference type="EMBL" id="KI669498">
    <property type="protein sequence ID" value="OCF35729.1"/>
    <property type="molecule type" value="Genomic_DNA"/>
</dbReference>
<keyword evidence="4 10" id="KW-0853">WD repeat</keyword>
<keyword evidence="7" id="KW-0206">Cytoskeleton</keyword>
<dbReference type="SMART" id="SM00320">
    <property type="entry name" value="WD40"/>
    <property type="match status" value="5"/>
</dbReference>
<evidence type="ECO:0000256" key="2">
    <source>
        <dbReference type="ARBA" id="ARBA00006260"/>
    </source>
</evidence>
<dbReference type="STRING" id="1296120.A0A1B9GXH9"/>
<keyword evidence="5" id="KW-0677">Repeat</keyword>
<evidence type="ECO:0000256" key="1">
    <source>
        <dbReference type="ARBA" id="ARBA00004245"/>
    </source>
</evidence>
<dbReference type="PROSITE" id="PS50082">
    <property type="entry name" value="WD_REPEATS_2"/>
    <property type="match status" value="1"/>
</dbReference>
<dbReference type="PANTHER" id="PTHR10709">
    <property type="entry name" value="ACTIN-RELATED PROTEIN 2/3 COMPLEX SUBUNIT 1"/>
    <property type="match status" value="1"/>
</dbReference>
<comment type="similarity">
    <text evidence="2">Belongs to the WD repeat ARPC1 family.</text>
</comment>
<protein>
    <recommendedName>
        <fullName evidence="8">Arp2/3 complex 41 kDa subunit</fullName>
    </recommendedName>
    <alternativeName>
        <fullName evidence="9">p41-ARC</fullName>
    </alternativeName>
</protein>
<dbReference type="GO" id="GO:0051015">
    <property type="term" value="F:actin filament binding"/>
    <property type="evidence" value="ECO:0007669"/>
    <property type="project" value="TreeGrafter"/>
</dbReference>